<evidence type="ECO:0000256" key="1">
    <source>
        <dbReference type="ARBA" id="ARBA00022857"/>
    </source>
</evidence>
<dbReference type="PANTHER" id="PTHR43349:SF34">
    <property type="entry name" value="PINORESINOL-LARICIRESINOL REDUCTASE 3-RELATED"/>
    <property type="match status" value="1"/>
</dbReference>
<sequence>MEEVKSRVLVIGATGRIGRELVKASLADGHPTIAFARTSAFSNPQKSSLLHSFTDSGAIVLKGSLNDYACLLQAVRQADVVICALPSSLILEQKILINAIKEAGCIRRFVPSEFGADPDKVQILNMDYGLYKNKAEIRRFIEIKGIPYTYICCNFFMTYLLPSLVQPGCMVPPRDKLTIYGDGNSKAVFVKESDVAAFTIATIDDSRTFNKVLYMRPPANVISMNELVELWEMKISKKVEKDYVSEEKLLKSIQDISYPDNRDLIFIYSAFIKGDHTFFNIDENGVNATKLYSNMAYTTVNRTYRIL</sequence>
<protein>
    <recommendedName>
        <fullName evidence="3">NmrA-like domain-containing protein</fullName>
    </recommendedName>
</protein>
<dbReference type="OrthoDB" id="419598at2759"/>
<dbReference type="InterPro" id="IPR036291">
    <property type="entry name" value="NAD(P)-bd_dom_sf"/>
</dbReference>
<dbReference type="PANTHER" id="PTHR43349">
    <property type="entry name" value="PINORESINOL REDUCTASE-RELATED"/>
    <property type="match status" value="1"/>
</dbReference>
<dbReference type="SUPFAM" id="SSF51735">
    <property type="entry name" value="NAD(P)-binding Rossmann-fold domains"/>
    <property type="match status" value="1"/>
</dbReference>
<dbReference type="AlphaFoldDB" id="A0A835RWT4"/>
<dbReference type="EMBL" id="JADCNM010000002">
    <property type="protein sequence ID" value="KAG0493473.1"/>
    <property type="molecule type" value="Genomic_DNA"/>
</dbReference>
<comment type="caution">
    <text evidence="4">The sequence shown here is derived from an EMBL/GenBank/DDBJ whole genome shotgun (WGS) entry which is preliminary data.</text>
</comment>
<name>A0A835RWT4_VANPL</name>
<keyword evidence="1" id="KW-0521">NADP</keyword>
<evidence type="ECO:0000313" key="5">
    <source>
        <dbReference type="Proteomes" id="UP000639772"/>
    </source>
</evidence>
<evidence type="ECO:0000313" key="4">
    <source>
        <dbReference type="EMBL" id="KAG0493473.1"/>
    </source>
</evidence>
<proteinExistence type="predicted"/>
<dbReference type="Proteomes" id="UP000639772">
    <property type="component" value="Unassembled WGS sequence"/>
</dbReference>
<reference evidence="4 5" key="1">
    <citation type="journal article" date="2020" name="Nat. Food">
        <title>A phased Vanilla planifolia genome enables genetic improvement of flavour and production.</title>
        <authorList>
            <person name="Hasing T."/>
            <person name="Tang H."/>
            <person name="Brym M."/>
            <person name="Khazi F."/>
            <person name="Huang T."/>
            <person name="Chambers A.H."/>
        </authorList>
    </citation>
    <scope>NUCLEOTIDE SEQUENCE [LARGE SCALE GENOMIC DNA]</scope>
    <source>
        <tissue evidence="4">Leaf</tissue>
    </source>
</reference>
<feature type="domain" description="NmrA-like" evidence="3">
    <location>
        <begin position="5"/>
        <end position="300"/>
    </location>
</feature>
<dbReference type="CDD" id="cd05259">
    <property type="entry name" value="PCBER_SDR_a"/>
    <property type="match status" value="1"/>
</dbReference>
<dbReference type="InterPro" id="IPR008030">
    <property type="entry name" value="NmrA-like"/>
</dbReference>
<gene>
    <name evidence="4" type="ORF">HPP92_004467</name>
</gene>
<dbReference type="GO" id="GO:0016491">
    <property type="term" value="F:oxidoreductase activity"/>
    <property type="evidence" value="ECO:0007669"/>
    <property type="project" value="UniProtKB-KW"/>
</dbReference>
<dbReference type="Gene3D" id="3.90.25.10">
    <property type="entry name" value="UDP-galactose 4-epimerase, domain 1"/>
    <property type="match status" value="1"/>
</dbReference>
<organism evidence="4 5">
    <name type="scientific">Vanilla planifolia</name>
    <name type="common">Vanilla</name>
    <dbReference type="NCBI Taxonomy" id="51239"/>
    <lineage>
        <taxon>Eukaryota</taxon>
        <taxon>Viridiplantae</taxon>
        <taxon>Streptophyta</taxon>
        <taxon>Embryophyta</taxon>
        <taxon>Tracheophyta</taxon>
        <taxon>Spermatophyta</taxon>
        <taxon>Magnoliopsida</taxon>
        <taxon>Liliopsida</taxon>
        <taxon>Asparagales</taxon>
        <taxon>Orchidaceae</taxon>
        <taxon>Vanilloideae</taxon>
        <taxon>Vanilleae</taxon>
        <taxon>Vanilla</taxon>
    </lineage>
</organism>
<dbReference type="Pfam" id="PF05368">
    <property type="entry name" value="NmrA"/>
    <property type="match status" value="1"/>
</dbReference>
<evidence type="ECO:0000256" key="2">
    <source>
        <dbReference type="ARBA" id="ARBA00023002"/>
    </source>
</evidence>
<dbReference type="InterPro" id="IPR045312">
    <property type="entry name" value="PCBER-like"/>
</dbReference>
<evidence type="ECO:0000259" key="3">
    <source>
        <dbReference type="Pfam" id="PF05368"/>
    </source>
</evidence>
<dbReference type="InterPro" id="IPR050608">
    <property type="entry name" value="NmrA-type/Isoflavone_red_sf"/>
</dbReference>
<accession>A0A835RWT4</accession>
<dbReference type="Gene3D" id="3.40.50.720">
    <property type="entry name" value="NAD(P)-binding Rossmann-like Domain"/>
    <property type="match status" value="1"/>
</dbReference>
<keyword evidence="2" id="KW-0560">Oxidoreductase</keyword>